<dbReference type="NCBIfam" id="TIGR02937">
    <property type="entry name" value="sigma70-ECF"/>
    <property type="match status" value="1"/>
</dbReference>
<keyword evidence="2" id="KW-0805">Transcription regulation</keyword>
<dbReference type="NCBIfam" id="TIGR02989">
    <property type="entry name" value="Sig-70_gvs1"/>
    <property type="match status" value="1"/>
</dbReference>
<dbReference type="Pfam" id="PF04542">
    <property type="entry name" value="Sigma70_r2"/>
    <property type="match status" value="1"/>
</dbReference>
<dbReference type="InterPro" id="IPR013325">
    <property type="entry name" value="RNA_pol_sigma_r2"/>
</dbReference>
<name>A0A5C6ADJ1_9BACT</name>
<protein>
    <submittedName>
        <fullName evidence="6">RNA polymerase sigma factor CnrH</fullName>
    </submittedName>
</protein>
<dbReference type="InterPro" id="IPR013324">
    <property type="entry name" value="RNA_pol_sigma_r3/r4-like"/>
</dbReference>
<evidence type="ECO:0000256" key="1">
    <source>
        <dbReference type="ARBA" id="ARBA00010641"/>
    </source>
</evidence>
<dbReference type="PANTHER" id="PTHR43133:SF51">
    <property type="entry name" value="RNA POLYMERASE SIGMA FACTOR"/>
    <property type="match status" value="1"/>
</dbReference>
<dbReference type="Gene3D" id="1.10.1740.10">
    <property type="match status" value="1"/>
</dbReference>
<dbReference type="InterPro" id="IPR039425">
    <property type="entry name" value="RNA_pol_sigma-70-like"/>
</dbReference>
<dbReference type="GO" id="GO:0006352">
    <property type="term" value="P:DNA-templated transcription initiation"/>
    <property type="evidence" value="ECO:0007669"/>
    <property type="project" value="InterPro"/>
</dbReference>
<evidence type="ECO:0000313" key="6">
    <source>
        <dbReference type="EMBL" id="TWT96313.1"/>
    </source>
</evidence>
<dbReference type="InterPro" id="IPR014331">
    <property type="entry name" value="RNA_pol_sigma70_ECF_RHOBA"/>
</dbReference>
<dbReference type="SUPFAM" id="SSF88659">
    <property type="entry name" value="Sigma3 and sigma4 domains of RNA polymerase sigma factors"/>
    <property type="match status" value="1"/>
</dbReference>
<keyword evidence="3" id="KW-0731">Sigma factor</keyword>
<reference evidence="6 7" key="1">
    <citation type="submission" date="2019-02" db="EMBL/GenBank/DDBJ databases">
        <title>Deep-cultivation of Planctomycetes and their phenomic and genomic characterization uncovers novel biology.</title>
        <authorList>
            <person name="Wiegand S."/>
            <person name="Jogler M."/>
            <person name="Boedeker C."/>
            <person name="Pinto D."/>
            <person name="Vollmers J."/>
            <person name="Rivas-Marin E."/>
            <person name="Kohn T."/>
            <person name="Peeters S.H."/>
            <person name="Heuer A."/>
            <person name="Rast P."/>
            <person name="Oberbeckmann S."/>
            <person name="Bunk B."/>
            <person name="Jeske O."/>
            <person name="Meyerdierks A."/>
            <person name="Storesund J.E."/>
            <person name="Kallscheuer N."/>
            <person name="Luecker S."/>
            <person name="Lage O.M."/>
            <person name="Pohl T."/>
            <person name="Merkel B.J."/>
            <person name="Hornburger P."/>
            <person name="Mueller R.-W."/>
            <person name="Bruemmer F."/>
            <person name="Labrenz M."/>
            <person name="Spormann A.M."/>
            <person name="Op Den Camp H."/>
            <person name="Overmann J."/>
            <person name="Amann R."/>
            <person name="Jetten M.S.M."/>
            <person name="Mascher T."/>
            <person name="Medema M.H."/>
            <person name="Devos D.P."/>
            <person name="Kaster A.-K."/>
            <person name="Ovreas L."/>
            <person name="Rohde M."/>
            <person name="Galperin M.Y."/>
            <person name="Jogler C."/>
        </authorList>
    </citation>
    <scope>NUCLEOTIDE SEQUENCE [LARGE SCALE GENOMIC DNA]</scope>
    <source>
        <strain evidence="6 7">Pla100</strain>
    </source>
</reference>
<dbReference type="PANTHER" id="PTHR43133">
    <property type="entry name" value="RNA POLYMERASE ECF-TYPE SIGMA FACTO"/>
    <property type="match status" value="1"/>
</dbReference>
<accession>A0A5C6ADJ1</accession>
<dbReference type="GO" id="GO:0016987">
    <property type="term" value="F:sigma factor activity"/>
    <property type="evidence" value="ECO:0007669"/>
    <property type="project" value="UniProtKB-KW"/>
</dbReference>
<organism evidence="6 7">
    <name type="scientific">Neorhodopirellula pilleata</name>
    <dbReference type="NCBI Taxonomy" id="2714738"/>
    <lineage>
        <taxon>Bacteria</taxon>
        <taxon>Pseudomonadati</taxon>
        <taxon>Planctomycetota</taxon>
        <taxon>Planctomycetia</taxon>
        <taxon>Pirellulales</taxon>
        <taxon>Pirellulaceae</taxon>
        <taxon>Neorhodopirellula</taxon>
    </lineage>
</organism>
<evidence type="ECO:0000256" key="3">
    <source>
        <dbReference type="ARBA" id="ARBA00023082"/>
    </source>
</evidence>
<keyword evidence="7" id="KW-1185">Reference proteome</keyword>
<gene>
    <name evidence="6" type="primary">cnrH_2</name>
    <name evidence="6" type="ORF">Pla100_27900</name>
</gene>
<dbReference type="OrthoDB" id="6383365at2"/>
<evidence type="ECO:0000259" key="5">
    <source>
        <dbReference type="Pfam" id="PF04542"/>
    </source>
</evidence>
<dbReference type="InterPro" id="IPR014284">
    <property type="entry name" value="RNA_pol_sigma-70_dom"/>
</dbReference>
<evidence type="ECO:0000313" key="7">
    <source>
        <dbReference type="Proteomes" id="UP000316213"/>
    </source>
</evidence>
<dbReference type="Proteomes" id="UP000316213">
    <property type="component" value="Unassembled WGS sequence"/>
</dbReference>
<keyword evidence="4" id="KW-0804">Transcription</keyword>
<dbReference type="Gene3D" id="1.10.10.10">
    <property type="entry name" value="Winged helix-like DNA-binding domain superfamily/Winged helix DNA-binding domain"/>
    <property type="match status" value="1"/>
</dbReference>
<dbReference type="InterPro" id="IPR036388">
    <property type="entry name" value="WH-like_DNA-bd_sf"/>
</dbReference>
<evidence type="ECO:0000256" key="2">
    <source>
        <dbReference type="ARBA" id="ARBA00023015"/>
    </source>
</evidence>
<comment type="caution">
    <text evidence="6">The sequence shown here is derived from an EMBL/GenBank/DDBJ whole genome shotgun (WGS) entry which is preliminary data.</text>
</comment>
<feature type="domain" description="RNA polymerase sigma-70 region 2" evidence="5">
    <location>
        <begin position="15"/>
        <end position="78"/>
    </location>
</feature>
<dbReference type="EMBL" id="SJPM01000005">
    <property type="protein sequence ID" value="TWT96313.1"/>
    <property type="molecule type" value="Genomic_DNA"/>
</dbReference>
<proteinExistence type="inferred from homology"/>
<dbReference type="RefSeq" id="WP_146578252.1">
    <property type="nucleotide sequence ID" value="NZ_SJPM01000005.1"/>
</dbReference>
<comment type="similarity">
    <text evidence="1">Belongs to the sigma-70 factor family. ECF subfamily.</text>
</comment>
<dbReference type="InterPro" id="IPR007627">
    <property type="entry name" value="RNA_pol_sigma70_r2"/>
</dbReference>
<dbReference type="AlphaFoldDB" id="A0A5C6ADJ1"/>
<dbReference type="SUPFAM" id="SSF88946">
    <property type="entry name" value="Sigma2 domain of RNA polymerase sigma factors"/>
    <property type="match status" value="1"/>
</dbReference>
<evidence type="ECO:0000256" key="4">
    <source>
        <dbReference type="ARBA" id="ARBA00023163"/>
    </source>
</evidence>
<sequence length="178" mass="21060">MPSPDPSRFVELLIEHQSDLLRSIIALVGNLTDAQDVYQDSAKAMWQKFDQYDPQRPFLPWARQFARNEALMFHRKKHSFTFLSEELINQLAQEHDERESVDRERSRALRSCLRKLPQEDQKLIRRRYDERELTVQELAAEFGKTSNALYKHLGRIRAELLKCIETSMQWNDAKKGIT</sequence>